<protein>
    <recommendedName>
        <fullName evidence="12">Flagellar motor switch phosphatase FliY</fullName>
    </recommendedName>
</protein>
<dbReference type="Pfam" id="PF01052">
    <property type="entry name" value="FliMN_C"/>
    <property type="match status" value="1"/>
</dbReference>
<dbReference type="Gene3D" id="2.30.330.10">
    <property type="entry name" value="SpoA-like"/>
    <property type="match status" value="1"/>
</dbReference>
<dbReference type="Proteomes" id="UP001139263">
    <property type="component" value="Unassembled WGS sequence"/>
</dbReference>
<dbReference type="InterPro" id="IPR001172">
    <property type="entry name" value="FliN_T3SS_HrcQb"/>
</dbReference>
<dbReference type="GO" id="GO:0005886">
    <property type="term" value="C:plasma membrane"/>
    <property type="evidence" value="ECO:0007669"/>
    <property type="project" value="UniProtKB-SubCell"/>
</dbReference>
<evidence type="ECO:0008006" key="12">
    <source>
        <dbReference type="Google" id="ProtNLM"/>
    </source>
</evidence>
<evidence type="ECO:0000256" key="3">
    <source>
        <dbReference type="ARBA" id="ARBA00022475"/>
    </source>
</evidence>
<dbReference type="InterPro" id="IPR012826">
    <property type="entry name" value="FliN"/>
</dbReference>
<dbReference type="SUPFAM" id="SSF101801">
    <property type="entry name" value="Surface presentation of antigens (SPOA)"/>
    <property type="match status" value="1"/>
</dbReference>
<evidence type="ECO:0000256" key="1">
    <source>
        <dbReference type="ARBA" id="ARBA00004413"/>
    </source>
</evidence>
<keyword evidence="6" id="KW-0472">Membrane</keyword>
<dbReference type="NCBIfam" id="TIGR02480">
    <property type="entry name" value="fliN"/>
    <property type="match status" value="1"/>
</dbReference>
<dbReference type="GO" id="GO:0009425">
    <property type="term" value="C:bacterial-type flagellum basal body"/>
    <property type="evidence" value="ECO:0007669"/>
    <property type="project" value="InterPro"/>
</dbReference>
<organism evidence="10 11">
    <name type="scientific">Sulfoacidibacillus ferrooxidans</name>
    <dbReference type="NCBI Taxonomy" id="2005001"/>
    <lineage>
        <taxon>Bacteria</taxon>
        <taxon>Bacillati</taxon>
        <taxon>Bacillota</taxon>
        <taxon>Bacilli</taxon>
        <taxon>Bacillales</taxon>
        <taxon>Alicyclobacillaceae</taxon>
        <taxon>Sulfoacidibacillus</taxon>
    </lineage>
</organism>
<keyword evidence="3" id="KW-1003">Cell membrane</keyword>
<evidence type="ECO:0000256" key="7">
    <source>
        <dbReference type="SAM" id="MobiDB-lite"/>
    </source>
</evidence>
<gene>
    <name evidence="10" type="ORF">MM817_01881</name>
</gene>
<dbReference type="Gene3D" id="3.40.1550.10">
    <property type="entry name" value="CheC-like"/>
    <property type="match status" value="1"/>
</dbReference>
<dbReference type="InterPro" id="IPR007597">
    <property type="entry name" value="CheC"/>
</dbReference>
<dbReference type="PANTHER" id="PTHR43484">
    <property type="match status" value="1"/>
</dbReference>
<keyword evidence="5" id="KW-0283">Flagellar rotation</keyword>
<dbReference type="Pfam" id="PF04509">
    <property type="entry name" value="CheC"/>
    <property type="match status" value="2"/>
</dbReference>
<evidence type="ECO:0000313" key="11">
    <source>
        <dbReference type="Proteomes" id="UP001139263"/>
    </source>
</evidence>
<dbReference type="InterPro" id="IPR036429">
    <property type="entry name" value="SpoA-like_sf"/>
</dbReference>
<evidence type="ECO:0000256" key="2">
    <source>
        <dbReference type="ARBA" id="ARBA00009226"/>
    </source>
</evidence>
<feature type="domain" description="CheC-like protein" evidence="9">
    <location>
        <begin position="144"/>
        <end position="178"/>
    </location>
</feature>
<dbReference type="InterPro" id="IPR051469">
    <property type="entry name" value="FliN/MopA/SpaO"/>
</dbReference>
<comment type="subcellular location">
    <subcellularLocation>
        <location evidence="1">Cell membrane</location>
        <topology evidence="1">Peripheral membrane protein</topology>
        <orientation evidence="1">Cytoplasmic side</orientation>
    </subcellularLocation>
</comment>
<dbReference type="GO" id="GO:0006935">
    <property type="term" value="P:chemotaxis"/>
    <property type="evidence" value="ECO:0007669"/>
    <property type="project" value="UniProtKB-KW"/>
</dbReference>
<name>A0A9X1VBZ8_9BACL</name>
<feature type="region of interest" description="Disordered" evidence="7">
    <location>
        <begin position="251"/>
        <end position="277"/>
    </location>
</feature>
<comment type="caution">
    <text evidence="10">The sequence shown here is derived from an EMBL/GenBank/DDBJ whole genome shotgun (WGS) entry which is preliminary data.</text>
</comment>
<evidence type="ECO:0000259" key="9">
    <source>
        <dbReference type="Pfam" id="PF04509"/>
    </source>
</evidence>
<evidence type="ECO:0000256" key="4">
    <source>
        <dbReference type="ARBA" id="ARBA00022500"/>
    </source>
</evidence>
<dbReference type="GO" id="GO:0016787">
    <property type="term" value="F:hydrolase activity"/>
    <property type="evidence" value="ECO:0007669"/>
    <property type="project" value="InterPro"/>
</dbReference>
<keyword evidence="11" id="KW-1185">Reference proteome</keyword>
<dbReference type="AlphaFoldDB" id="A0A9X1VBZ8"/>
<evidence type="ECO:0000313" key="10">
    <source>
        <dbReference type="EMBL" id="MCI0183598.1"/>
    </source>
</evidence>
<dbReference type="GO" id="GO:0003774">
    <property type="term" value="F:cytoskeletal motor activity"/>
    <property type="evidence" value="ECO:0007669"/>
    <property type="project" value="InterPro"/>
</dbReference>
<evidence type="ECO:0000259" key="8">
    <source>
        <dbReference type="Pfam" id="PF01052"/>
    </source>
</evidence>
<feature type="domain" description="CheC-like protein" evidence="9">
    <location>
        <begin position="47"/>
        <end position="80"/>
    </location>
</feature>
<dbReference type="SUPFAM" id="SSF103039">
    <property type="entry name" value="CheC-like"/>
    <property type="match status" value="1"/>
</dbReference>
<dbReference type="InterPro" id="IPR001543">
    <property type="entry name" value="FliN-like_C"/>
</dbReference>
<comment type="similarity">
    <text evidence="2">Belongs to the FliN/MopA/SpaO family.</text>
</comment>
<accession>A0A9X1VBZ8</accession>
<dbReference type="CDD" id="cd17907">
    <property type="entry name" value="FliY_FliN-Y"/>
    <property type="match status" value="1"/>
</dbReference>
<keyword evidence="4" id="KW-0145">Chemotaxis</keyword>
<reference evidence="10" key="1">
    <citation type="submission" date="2022-03" db="EMBL/GenBank/DDBJ databases">
        <title>Draft Genome Sequence of Firmicute Strain S0AB, a Heterotrophic Iron/Sulfur-Oxidizing Extreme Acidophile.</title>
        <authorList>
            <person name="Vergara E."/>
            <person name="Pakostova E."/>
            <person name="Johnson D.B."/>
            <person name="Holmes D.S."/>
        </authorList>
    </citation>
    <scope>NUCLEOTIDE SEQUENCE</scope>
    <source>
        <strain evidence="10">S0AB</strain>
    </source>
</reference>
<sequence length="395" mass="42418">MANDFLSQEEIDALMAGGPAASEVSASTIDQVVTETHDEDLLSLFDRDALGEIGNISFGTAATTLSTLLRQKVNITTPQVRVIKPDELRKDFPLPHVAARVEFTEGLLGSNILMILVDDAKIIADLMLGGDGTAPSEEINDLHVSAVAEAMNQMMGSASTSMSTMFHRSVNISPPIVEVVDLKIGNDSLFTANVQDVLVEVSFHLQVGTLIDSNIMQMLPLSFAKSLVHMLMATTEASSAQVAASVAPPITERPSINSNSGTYTRPQNKPVESVPSYASAPLRKAQPEPEPVVEKAVFTAFDDVPALHGGRNLDLLLDIPLGLTVELGRTKRLIRDILDFAPGSIIELDALAGEPVDILINNKLIARGEVVVIDENFGVRVTDIVSPAERIKRLQ</sequence>
<dbReference type="GO" id="GO:0071973">
    <property type="term" value="P:bacterial-type flagellum-dependent cell motility"/>
    <property type="evidence" value="ECO:0007669"/>
    <property type="project" value="InterPro"/>
</dbReference>
<dbReference type="RefSeq" id="WP_241714078.1">
    <property type="nucleotide sequence ID" value="NZ_JALBUF010000005.1"/>
</dbReference>
<dbReference type="PANTHER" id="PTHR43484:SF1">
    <property type="entry name" value="FLAGELLAR MOTOR SWITCH PROTEIN FLIN"/>
    <property type="match status" value="1"/>
</dbReference>
<evidence type="ECO:0000256" key="5">
    <source>
        <dbReference type="ARBA" id="ARBA00022779"/>
    </source>
</evidence>
<feature type="domain" description="Flagellar motor switch protein FliN-like C-terminal" evidence="8">
    <location>
        <begin position="315"/>
        <end position="385"/>
    </location>
</feature>
<dbReference type="NCBIfam" id="NF005995">
    <property type="entry name" value="PRK08119.1"/>
    <property type="match status" value="1"/>
</dbReference>
<dbReference type="EMBL" id="JALBUF010000005">
    <property type="protein sequence ID" value="MCI0183598.1"/>
    <property type="molecule type" value="Genomic_DNA"/>
</dbReference>
<feature type="compositionally biased region" description="Polar residues" evidence="7">
    <location>
        <begin position="254"/>
        <end position="267"/>
    </location>
</feature>
<dbReference type="InterPro" id="IPR028976">
    <property type="entry name" value="CheC-like_sf"/>
</dbReference>
<proteinExistence type="inferred from homology"/>
<evidence type="ECO:0000256" key="6">
    <source>
        <dbReference type="ARBA" id="ARBA00023136"/>
    </source>
</evidence>
<dbReference type="PRINTS" id="PR00956">
    <property type="entry name" value="FLGMOTORFLIN"/>
</dbReference>